<dbReference type="PANTHER" id="PTHR46558:SF11">
    <property type="entry name" value="HTH-TYPE TRANSCRIPTIONAL REGULATOR XRE"/>
    <property type="match status" value="1"/>
</dbReference>
<evidence type="ECO:0000256" key="1">
    <source>
        <dbReference type="ARBA" id="ARBA00023125"/>
    </source>
</evidence>
<keyword evidence="1" id="KW-0238">DNA-binding</keyword>
<dbReference type="PANTHER" id="PTHR46558">
    <property type="entry name" value="TRACRIPTIONAL REGULATORY PROTEIN-RELATED-RELATED"/>
    <property type="match status" value="1"/>
</dbReference>
<reference evidence="3" key="1">
    <citation type="journal article" date="2014" name="Int. J. Syst. Evol. Microbiol.">
        <title>Complete genome sequence of Corynebacterium casei LMG S-19264T (=DSM 44701T), isolated from a smear-ripened cheese.</title>
        <authorList>
            <consortium name="US DOE Joint Genome Institute (JGI-PGF)"/>
            <person name="Walter F."/>
            <person name="Albersmeier A."/>
            <person name="Kalinowski J."/>
            <person name="Ruckert C."/>
        </authorList>
    </citation>
    <scope>NUCLEOTIDE SEQUENCE</scope>
    <source>
        <strain evidence="3">CGMCC 4.3508</strain>
    </source>
</reference>
<gene>
    <name evidence="3" type="ORF">GCM10011588_28170</name>
</gene>
<dbReference type="AlphaFoldDB" id="A0A917VTB9"/>
<dbReference type="GO" id="GO:0003677">
    <property type="term" value="F:DNA binding"/>
    <property type="evidence" value="ECO:0007669"/>
    <property type="project" value="UniProtKB-KW"/>
</dbReference>
<proteinExistence type="predicted"/>
<dbReference type="InterPro" id="IPR010982">
    <property type="entry name" value="Lambda_DNA-bd_dom_sf"/>
</dbReference>
<evidence type="ECO:0000259" key="2">
    <source>
        <dbReference type="PROSITE" id="PS50943"/>
    </source>
</evidence>
<organism evidence="3 4">
    <name type="scientific">Nocardia jinanensis</name>
    <dbReference type="NCBI Taxonomy" id="382504"/>
    <lineage>
        <taxon>Bacteria</taxon>
        <taxon>Bacillati</taxon>
        <taxon>Actinomycetota</taxon>
        <taxon>Actinomycetes</taxon>
        <taxon>Mycobacteriales</taxon>
        <taxon>Nocardiaceae</taxon>
        <taxon>Nocardia</taxon>
    </lineage>
</organism>
<evidence type="ECO:0000313" key="3">
    <source>
        <dbReference type="EMBL" id="GGL12175.1"/>
    </source>
</evidence>
<dbReference type="InterPro" id="IPR001387">
    <property type="entry name" value="Cro/C1-type_HTH"/>
</dbReference>
<dbReference type="CDD" id="cd00093">
    <property type="entry name" value="HTH_XRE"/>
    <property type="match status" value="3"/>
</dbReference>
<dbReference type="EMBL" id="BMMH01000005">
    <property type="protein sequence ID" value="GGL12175.1"/>
    <property type="molecule type" value="Genomic_DNA"/>
</dbReference>
<name>A0A917VTB9_9NOCA</name>
<dbReference type="SMART" id="SM00530">
    <property type="entry name" value="HTH_XRE"/>
    <property type="match status" value="2"/>
</dbReference>
<dbReference type="PROSITE" id="PS50943">
    <property type="entry name" value="HTH_CROC1"/>
    <property type="match status" value="1"/>
</dbReference>
<sequence length="245" mass="27671">MTPKEFAELIGIIPAALERLEEGSLGPSVDRLRILLGKNLVPENDLQSAYHHFFDDPARYPNGLPPLTPLINNPVVGNWLAEVRGLHAMTQQEFAGTLGIQWKTLRYWESGEEKPSREQLGYLLDRNVAPKNTMEAAFQKFYKNPHNFPGGLPPLVPEVHNPIAYPSFGTWLTDIREQHNMARKEFAELIGSDEKSVRSWEMNTRNPTVQILPAVRHAAGISVDMFRTALEHFSRARAARSVARN</sequence>
<comment type="caution">
    <text evidence="3">The sequence shown here is derived from an EMBL/GenBank/DDBJ whole genome shotgun (WGS) entry which is preliminary data.</text>
</comment>
<protein>
    <recommendedName>
        <fullName evidence="2">HTH cro/C1-type domain-containing protein</fullName>
    </recommendedName>
</protein>
<dbReference type="Gene3D" id="1.10.260.40">
    <property type="entry name" value="lambda repressor-like DNA-binding domains"/>
    <property type="match status" value="2"/>
</dbReference>
<evidence type="ECO:0000313" key="4">
    <source>
        <dbReference type="Proteomes" id="UP000638263"/>
    </source>
</evidence>
<dbReference type="RefSeq" id="WP_062997849.1">
    <property type="nucleotide sequence ID" value="NZ_BMMH01000005.1"/>
</dbReference>
<dbReference type="Pfam" id="PF01381">
    <property type="entry name" value="HTH_3"/>
    <property type="match status" value="1"/>
</dbReference>
<reference evidence="3" key="2">
    <citation type="submission" date="2020-09" db="EMBL/GenBank/DDBJ databases">
        <authorList>
            <person name="Sun Q."/>
            <person name="Zhou Y."/>
        </authorList>
    </citation>
    <scope>NUCLEOTIDE SEQUENCE</scope>
    <source>
        <strain evidence="3">CGMCC 4.3508</strain>
    </source>
</reference>
<feature type="domain" description="HTH cro/C1-type" evidence="2">
    <location>
        <begin position="172"/>
        <end position="226"/>
    </location>
</feature>
<dbReference type="Proteomes" id="UP000638263">
    <property type="component" value="Unassembled WGS sequence"/>
</dbReference>
<keyword evidence="4" id="KW-1185">Reference proteome</keyword>
<accession>A0A917VTB9</accession>
<dbReference type="SUPFAM" id="SSF47413">
    <property type="entry name" value="lambda repressor-like DNA-binding domains"/>
    <property type="match status" value="2"/>
</dbReference>